<proteinExistence type="predicted"/>
<dbReference type="SUPFAM" id="SSF56112">
    <property type="entry name" value="Protein kinase-like (PK-like)"/>
    <property type="match status" value="1"/>
</dbReference>
<gene>
    <name evidence="1" type="ORF">GCM10023351_08160</name>
</gene>
<organism evidence="1 2">
    <name type="scientific">Microbacterium gilvum</name>
    <dbReference type="NCBI Taxonomy" id="1336204"/>
    <lineage>
        <taxon>Bacteria</taxon>
        <taxon>Bacillati</taxon>
        <taxon>Actinomycetota</taxon>
        <taxon>Actinomycetes</taxon>
        <taxon>Micrococcales</taxon>
        <taxon>Microbacteriaceae</taxon>
        <taxon>Microbacterium</taxon>
    </lineage>
</organism>
<dbReference type="EMBL" id="BAABKO010000001">
    <property type="protein sequence ID" value="GAA4767159.1"/>
    <property type="molecule type" value="Genomic_DNA"/>
</dbReference>
<evidence type="ECO:0008006" key="3">
    <source>
        <dbReference type="Google" id="ProtNLM"/>
    </source>
</evidence>
<protein>
    <recommendedName>
        <fullName evidence="3">Aminoglycoside phosphotransferase</fullName>
    </recommendedName>
</protein>
<dbReference type="Gene3D" id="3.90.1200.10">
    <property type="match status" value="1"/>
</dbReference>
<reference evidence="2" key="1">
    <citation type="journal article" date="2019" name="Int. J. Syst. Evol. Microbiol.">
        <title>The Global Catalogue of Microorganisms (GCM) 10K type strain sequencing project: providing services to taxonomists for standard genome sequencing and annotation.</title>
        <authorList>
            <consortium name="The Broad Institute Genomics Platform"/>
            <consortium name="The Broad Institute Genome Sequencing Center for Infectious Disease"/>
            <person name="Wu L."/>
            <person name="Ma J."/>
        </authorList>
    </citation>
    <scope>NUCLEOTIDE SEQUENCE [LARGE SCALE GENOMIC DNA]</scope>
    <source>
        <strain evidence="2">JCM 18537</strain>
    </source>
</reference>
<evidence type="ECO:0000313" key="2">
    <source>
        <dbReference type="Proteomes" id="UP001501645"/>
    </source>
</evidence>
<accession>A0ABP8ZWB5</accession>
<comment type="caution">
    <text evidence="1">The sequence shown here is derived from an EMBL/GenBank/DDBJ whole genome shotgun (WGS) entry which is preliminary data.</text>
</comment>
<dbReference type="Proteomes" id="UP001501645">
    <property type="component" value="Unassembled WGS sequence"/>
</dbReference>
<name>A0ABP8ZWB5_9MICO</name>
<dbReference type="PROSITE" id="PS51257">
    <property type="entry name" value="PROKAR_LIPOPROTEIN"/>
    <property type="match status" value="1"/>
</dbReference>
<sequence length="463" mass="48056">MRSPALLSIVSGAACAAIRYLSHGRGAGGRARRRPNLVSMPRSLLTLAAAATAAVPGAEVTGVRALTSGGAGRNSAAVATLADGRELVVRVPVDEAAERELSADVVALRALTSGVRRILPFDAPAFHGTVPFDGTTAVVTSYVRGSQVEPADIPAGRGAASSMGAAIAAVHSLPGSVVRSAGLPVRSPEQARAEVERVLDAAGASGRVPVRLMVRWREALEDDRLWAFESAVSLGGAASTAYAVADDLAGVAKVAGVLDWHGLSIDDPALDLRWTASAPRSADTILETYAVAAHRAPDAALRVRARLHAELEFAHWLVHGLETHRPDVVDDAAALLESLSDGVRDDRLLAGLAAGSSDVDDALAAIDRVPDTAAAPPSADTSMQTDAYDPSLLSLDAEVGWDAPEPEAHPDDVRTGAVPTDTVPEIRLPSAQPADDAANATVPLDMDELIALERETERRRNQG</sequence>
<keyword evidence="2" id="KW-1185">Reference proteome</keyword>
<evidence type="ECO:0000313" key="1">
    <source>
        <dbReference type="EMBL" id="GAA4767159.1"/>
    </source>
</evidence>
<dbReference type="InterPro" id="IPR011009">
    <property type="entry name" value="Kinase-like_dom_sf"/>
</dbReference>